<dbReference type="AlphaFoldDB" id="A0A226EAK4"/>
<comment type="caution">
    <text evidence="2">The sequence shown here is derived from an EMBL/GenBank/DDBJ whole genome shotgun (WGS) entry which is preliminary data.</text>
</comment>
<accession>A0A226EAK4</accession>
<dbReference type="InterPro" id="IPR012337">
    <property type="entry name" value="RNaseH-like_sf"/>
</dbReference>
<evidence type="ECO:0000313" key="3">
    <source>
        <dbReference type="Proteomes" id="UP000198287"/>
    </source>
</evidence>
<keyword evidence="3" id="KW-1185">Reference proteome</keyword>
<dbReference type="EMBL" id="LNIX01000005">
    <property type="protein sequence ID" value="OXA54248.1"/>
    <property type="molecule type" value="Genomic_DNA"/>
</dbReference>
<evidence type="ECO:0000313" key="2">
    <source>
        <dbReference type="EMBL" id="OXA54248.1"/>
    </source>
</evidence>
<proteinExistence type="predicted"/>
<organism evidence="2 3">
    <name type="scientific">Folsomia candida</name>
    <name type="common">Springtail</name>
    <dbReference type="NCBI Taxonomy" id="158441"/>
    <lineage>
        <taxon>Eukaryota</taxon>
        <taxon>Metazoa</taxon>
        <taxon>Ecdysozoa</taxon>
        <taxon>Arthropoda</taxon>
        <taxon>Hexapoda</taxon>
        <taxon>Collembola</taxon>
        <taxon>Entomobryomorpha</taxon>
        <taxon>Isotomoidea</taxon>
        <taxon>Isotomidae</taxon>
        <taxon>Proisotominae</taxon>
        <taxon>Folsomia</taxon>
    </lineage>
</organism>
<sequence length="320" mass="36632">MELDKSDIISDNEEDQEIACQYDVLPDEYVPQTPEREDEESSDCIYLDNCNEVDELSSEQHFEPIDGLVDNHSITDYRVATNNCNKMIALRQIIKQNFPEIETVGCNSNLLTQCGSHFTPVEIKLKVNEVKANLPGSTRWNSQIESFLNYVKNHGNYLSIVRDLTKRQNDKHMMTKLKNILEILNDSDLFNNIESCIAILQPFCIALDADKNLGLEWISSHSNYLIQFFGEIQKSESEFFFNAYLNPDVKKQMNPFDWWTQASTSAVPIRFLEMVKVLFLLPAGTSGIERCFSTMGNIITKQRNRLTVEKATKLCCVNGS</sequence>
<feature type="domain" description="HAT C-terminal dimerisation" evidence="1">
    <location>
        <begin position="249"/>
        <end position="318"/>
    </location>
</feature>
<gene>
    <name evidence="2" type="ORF">Fcan01_11874</name>
</gene>
<name>A0A226EAK4_FOLCA</name>
<dbReference type="SUPFAM" id="SSF53098">
    <property type="entry name" value="Ribonuclease H-like"/>
    <property type="match status" value="1"/>
</dbReference>
<dbReference type="InterPro" id="IPR008906">
    <property type="entry name" value="HATC_C_dom"/>
</dbReference>
<reference evidence="2 3" key="1">
    <citation type="submission" date="2015-12" db="EMBL/GenBank/DDBJ databases">
        <title>The genome of Folsomia candida.</title>
        <authorList>
            <person name="Faddeeva A."/>
            <person name="Derks M.F."/>
            <person name="Anvar Y."/>
            <person name="Smit S."/>
            <person name="Van Straalen N."/>
            <person name="Roelofs D."/>
        </authorList>
    </citation>
    <scope>NUCLEOTIDE SEQUENCE [LARGE SCALE GENOMIC DNA]</scope>
    <source>
        <strain evidence="2 3">VU population</strain>
        <tissue evidence="2">Whole body</tissue>
    </source>
</reference>
<evidence type="ECO:0000259" key="1">
    <source>
        <dbReference type="Pfam" id="PF05699"/>
    </source>
</evidence>
<dbReference type="GO" id="GO:0046983">
    <property type="term" value="F:protein dimerization activity"/>
    <property type="evidence" value="ECO:0007669"/>
    <property type="project" value="InterPro"/>
</dbReference>
<dbReference type="Proteomes" id="UP000198287">
    <property type="component" value="Unassembled WGS sequence"/>
</dbReference>
<protein>
    <recommendedName>
        <fullName evidence="1">HAT C-terminal dimerisation domain-containing protein</fullName>
    </recommendedName>
</protein>
<dbReference type="Pfam" id="PF05699">
    <property type="entry name" value="Dimer_Tnp_hAT"/>
    <property type="match status" value="1"/>
</dbReference>